<keyword evidence="2 9" id="KW-0489">Methyltransferase</keyword>
<dbReference type="InterPro" id="IPR002052">
    <property type="entry name" value="DNA_methylase_N6_adenine_CS"/>
</dbReference>
<dbReference type="InterPro" id="IPR003356">
    <property type="entry name" value="DNA_methylase_A-5"/>
</dbReference>
<dbReference type="PRINTS" id="PR00507">
    <property type="entry name" value="N12N6MTFRASE"/>
</dbReference>
<dbReference type="GO" id="GO:0009007">
    <property type="term" value="F:site-specific DNA-methyltransferase (adenine-specific) activity"/>
    <property type="evidence" value="ECO:0007669"/>
    <property type="project" value="UniProtKB-EC"/>
</dbReference>
<dbReference type="PANTHER" id="PTHR42933:SF3">
    <property type="entry name" value="TYPE I RESTRICTION ENZYME MJAVIII METHYLASE SUBUNIT"/>
    <property type="match status" value="1"/>
</dbReference>
<keyword evidence="4" id="KW-0949">S-adenosyl-L-methionine</keyword>
<dbReference type="SUPFAM" id="SSF53335">
    <property type="entry name" value="S-adenosyl-L-methionine-dependent methyltransferases"/>
    <property type="match status" value="1"/>
</dbReference>
<reference evidence="9" key="1">
    <citation type="submission" date="2019-03" db="EMBL/GenBank/DDBJ databases">
        <authorList>
            <person name="Danneels B."/>
        </authorList>
    </citation>
    <scope>NUCLEOTIDE SEQUENCE</scope>
</reference>
<name>A0A484URV2_9ZZZZ</name>
<evidence type="ECO:0000256" key="5">
    <source>
        <dbReference type="ARBA" id="ARBA00022747"/>
    </source>
</evidence>
<dbReference type="GO" id="GO:0032259">
    <property type="term" value="P:methylation"/>
    <property type="evidence" value="ECO:0007669"/>
    <property type="project" value="UniProtKB-KW"/>
</dbReference>
<accession>A0A484URV2</accession>
<evidence type="ECO:0000259" key="8">
    <source>
        <dbReference type="Pfam" id="PF12161"/>
    </source>
</evidence>
<evidence type="ECO:0000256" key="3">
    <source>
        <dbReference type="ARBA" id="ARBA00022679"/>
    </source>
</evidence>
<dbReference type="Pfam" id="PF02384">
    <property type="entry name" value="N6_Mtase"/>
    <property type="match status" value="1"/>
</dbReference>
<organism evidence="9">
    <name type="scientific">plant metagenome</name>
    <dbReference type="NCBI Taxonomy" id="1297885"/>
    <lineage>
        <taxon>unclassified sequences</taxon>
        <taxon>metagenomes</taxon>
        <taxon>organismal metagenomes</taxon>
    </lineage>
</organism>
<dbReference type="EC" id="2.1.1.72" evidence="1"/>
<proteinExistence type="predicted"/>
<dbReference type="PROSITE" id="PS00092">
    <property type="entry name" value="N6_MTASE"/>
    <property type="match status" value="1"/>
</dbReference>
<evidence type="ECO:0000256" key="4">
    <source>
        <dbReference type="ARBA" id="ARBA00022691"/>
    </source>
</evidence>
<evidence type="ECO:0000256" key="6">
    <source>
        <dbReference type="ARBA" id="ARBA00047942"/>
    </source>
</evidence>
<dbReference type="GO" id="GO:0003677">
    <property type="term" value="F:DNA binding"/>
    <property type="evidence" value="ECO:0007669"/>
    <property type="project" value="InterPro"/>
</dbReference>
<sequence length="729" mass="82875">MMNVHTHEALKSTIWEIANRLRGPYRPPQYRLVMLPMVVLRRLDCVLEPTKDKVLKQYEKLTAQNMPESAMERLLGRAADPQRNHPLYNTSPFTFERLLGDSESIAPNLVSYINGFSPTARTIFERFKFTDQIEKLDASNRLFTIVKAMADVDLHPDRIDNLQMGYLFEHLVMRFNEQANEEAGDHFTPREVIRLMANLVYTGEKDVYTPGIFRTIYDPACGTGGMLSESEKFILDQNSQANLALFGQEYNDESWAICCSDMLIKDEDTSSIVLGDTLGDGKTRDGFEGGKFHYMLANPPFGVEWKDQKTIVEKEHKELGFVGRFGAGLPAINDGSLLFLQHMISKMHPYEARDENAVGSKIAIVFNGSPLFSGDAGSGPSNIRRWIIENDWLDAIVALPDQLFYNTGIYTYIWLVTNRKAPERRGKVQLIDGTRFCQRMKKSLNNKRHEITEDQIRELTRLYGNFRDGETAEVVIDQKTGEKEIRVVSRIFENREFGFLKVTVERPLRMNFEASAERIAKLVEQSAFANLATSKKRKDDKAAAREIEEGREQQDAIRNLLARLEAKGRYRDRKAFEADLDRAAKTAGVKLAGPIKKAIFAALGERDPEAEICSDAKGRPEPDSELRDTENISLPAGTVLPLPIDFGPDKPNDRLIKAFRDVIDDYMAKEVLPHVADAWVDYDKTKVGYEIPINRHFYVYKPPRPLPEIEADIRQLEGEIADLLKGLLV</sequence>
<evidence type="ECO:0000259" key="7">
    <source>
        <dbReference type="Pfam" id="PF02384"/>
    </source>
</evidence>
<dbReference type="GO" id="GO:0009307">
    <property type="term" value="P:DNA restriction-modification system"/>
    <property type="evidence" value="ECO:0007669"/>
    <property type="project" value="UniProtKB-KW"/>
</dbReference>
<feature type="domain" description="N6 adenine-specific DNA methyltransferase N-terminal" evidence="8">
    <location>
        <begin position="10"/>
        <end position="148"/>
    </location>
</feature>
<dbReference type="PANTHER" id="PTHR42933">
    <property type="entry name" value="SLR6095 PROTEIN"/>
    <property type="match status" value="1"/>
</dbReference>
<dbReference type="EMBL" id="CAADIO010000019">
    <property type="protein sequence ID" value="VFR89336.1"/>
    <property type="molecule type" value="Genomic_DNA"/>
</dbReference>
<dbReference type="Gene3D" id="1.20.1260.30">
    <property type="match status" value="1"/>
</dbReference>
<dbReference type="Pfam" id="PF12161">
    <property type="entry name" value="HsdM_N"/>
    <property type="match status" value="1"/>
</dbReference>
<protein>
    <recommendedName>
        <fullName evidence="1">site-specific DNA-methyltransferase (adenine-specific)</fullName>
        <ecNumber evidence="1">2.1.1.72</ecNumber>
    </recommendedName>
</protein>
<evidence type="ECO:0000313" key="9">
    <source>
        <dbReference type="EMBL" id="VFR89336.1"/>
    </source>
</evidence>
<dbReference type="Gene3D" id="3.40.50.150">
    <property type="entry name" value="Vaccinia Virus protein VP39"/>
    <property type="match status" value="1"/>
</dbReference>
<keyword evidence="3 9" id="KW-0808">Transferase</keyword>
<dbReference type="AlphaFoldDB" id="A0A484URV2"/>
<dbReference type="GO" id="GO:0008170">
    <property type="term" value="F:N-methyltransferase activity"/>
    <property type="evidence" value="ECO:0007669"/>
    <property type="project" value="InterPro"/>
</dbReference>
<evidence type="ECO:0000256" key="1">
    <source>
        <dbReference type="ARBA" id="ARBA00011900"/>
    </source>
</evidence>
<feature type="domain" description="DNA methylase adenine-specific" evidence="7">
    <location>
        <begin position="164"/>
        <end position="470"/>
    </location>
</feature>
<gene>
    <name evidence="9" type="ORF">RAN3_3694</name>
</gene>
<dbReference type="InterPro" id="IPR029063">
    <property type="entry name" value="SAM-dependent_MTases_sf"/>
</dbReference>
<comment type="catalytic activity">
    <reaction evidence="6">
        <text>a 2'-deoxyadenosine in DNA + S-adenosyl-L-methionine = an N(6)-methyl-2'-deoxyadenosine in DNA + S-adenosyl-L-homocysteine + H(+)</text>
        <dbReference type="Rhea" id="RHEA:15197"/>
        <dbReference type="Rhea" id="RHEA-COMP:12418"/>
        <dbReference type="Rhea" id="RHEA-COMP:12419"/>
        <dbReference type="ChEBI" id="CHEBI:15378"/>
        <dbReference type="ChEBI" id="CHEBI:57856"/>
        <dbReference type="ChEBI" id="CHEBI:59789"/>
        <dbReference type="ChEBI" id="CHEBI:90615"/>
        <dbReference type="ChEBI" id="CHEBI:90616"/>
        <dbReference type="EC" id="2.1.1.72"/>
    </reaction>
</comment>
<evidence type="ECO:0000256" key="2">
    <source>
        <dbReference type="ARBA" id="ARBA00022603"/>
    </source>
</evidence>
<keyword evidence="5" id="KW-0680">Restriction system</keyword>
<dbReference type="InterPro" id="IPR051537">
    <property type="entry name" value="DNA_Adenine_Mtase"/>
</dbReference>
<dbReference type="InterPro" id="IPR022749">
    <property type="entry name" value="D12N6_MeTrfase_N"/>
</dbReference>
<dbReference type="InterPro" id="IPR038333">
    <property type="entry name" value="T1MK-like_N_sf"/>
</dbReference>